<dbReference type="Gene3D" id="2.60.120.620">
    <property type="entry name" value="q2cbj1_9rhob like domain"/>
    <property type="match status" value="1"/>
</dbReference>
<dbReference type="Pfam" id="PF13640">
    <property type="entry name" value="2OG-FeII_Oxy_3"/>
    <property type="match status" value="1"/>
</dbReference>
<dbReference type="EMBL" id="PJRP01000017">
    <property type="protein sequence ID" value="PLP97449.1"/>
    <property type="molecule type" value="Genomic_DNA"/>
</dbReference>
<dbReference type="AlphaFoldDB" id="A0A2N5C5E5"/>
<reference evidence="2 3" key="1">
    <citation type="submission" date="2017-12" db="EMBL/GenBank/DDBJ databases">
        <title>Genome sequence of the active heterotrophic nitrifier-denitrifier, Cupriavidus pauculus UM1.</title>
        <authorList>
            <person name="Putonti C."/>
            <person name="Castignetti D."/>
        </authorList>
    </citation>
    <scope>NUCLEOTIDE SEQUENCE [LARGE SCALE GENOMIC DNA]</scope>
    <source>
        <strain evidence="2 3">UM1</strain>
    </source>
</reference>
<evidence type="ECO:0000259" key="1">
    <source>
        <dbReference type="Pfam" id="PF13640"/>
    </source>
</evidence>
<dbReference type="InterPro" id="IPR044862">
    <property type="entry name" value="Pro_4_hyd_alph_FE2OG_OXY"/>
</dbReference>
<dbReference type="Proteomes" id="UP000234341">
    <property type="component" value="Unassembled WGS sequence"/>
</dbReference>
<name>A0A2N5C5E5_9BURK</name>
<dbReference type="RefSeq" id="WP_101684474.1">
    <property type="nucleotide sequence ID" value="NZ_PJRP01000017.1"/>
</dbReference>
<feature type="domain" description="Prolyl 4-hydroxylase alpha subunit Fe(2+) 2OG dioxygenase" evidence="1">
    <location>
        <begin position="117"/>
        <end position="216"/>
    </location>
</feature>
<evidence type="ECO:0000313" key="2">
    <source>
        <dbReference type="EMBL" id="PLP97449.1"/>
    </source>
</evidence>
<protein>
    <recommendedName>
        <fullName evidence="1">Prolyl 4-hydroxylase alpha subunit Fe(2+) 2OG dioxygenase domain-containing protein</fullName>
    </recommendedName>
</protein>
<organism evidence="2 3">
    <name type="scientific">Cupriavidus pauculus</name>
    <dbReference type="NCBI Taxonomy" id="82633"/>
    <lineage>
        <taxon>Bacteria</taxon>
        <taxon>Pseudomonadati</taxon>
        <taxon>Pseudomonadota</taxon>
        <taxon>Betaproteobacteria</taxon>
        <taxon>Burkholderiales</taxon>
        <taxon>Burkholderiaceae</taxon>
        <taxon>Cupriavidus</taxon>
    </lineage>
</organism>
<comment type="caution">
    <text evidence="2">The sequence shown here is derived from an EMBL/GenBank/DDBJ whole genome shotgun (WGS) entry which is preliminary data.</text>
</comment>
<evidence type="ECO:0000313" key="3">
    <source>
        <dbReference type="Proteomes" id="UP000234341"/>
    </source>
</evidence>
<gene>
    <name evidence="2" type="ORF">CYJ10_26790</name>
</gene>
<proteinExistence type="predicted"/>
<accession>A0A2N5C5E5</accession>
<dbReference type="OrthoDB" id="9783171at2"/>
<sequence>MRNDLLDLAKLDWMARELAEPYKTAPPFPHACIDDFLDPDIYHEASDAFPSRKEGAWFKYQSATENLKLQIQDFYAIPPALRALIVELNGPGFVRFLETLTGVRGLVPDPHLHGGGLHQTLPGGHLGLHIDYNYHLEWKLDRRVNVLLYLNDTWEDSWAGHLQLWDESVQHCVRKIAPIGNRLVVFSTNECSWHGHPVPLACPQGVSRRSIALYYYSNGRPEDEVADVHTTRFQAAPGTDFPLTARDILTGITPPYAKALARRIVGR</sequence>